<dbReference type="Pfam" id="PF00589">
    <property type="entry name" value="Phage_integrase"/>
    <property type="match status" value="1"/>
</dbReference>
<keyword evidence="3" id="KW-0233">DNA recombination</keyword>
<gene>
    <name evidence="5" type="ORF">DXC93_15605</name>
</gene>
<dbReference type="PROSITE" id="PS51898">
    <property type="entry name" value="TYR_RECOMBINASE"/>
    <property type="match status" value="1"/>
</dbReference>
<sequence length="265" mass="31129">MNKEVYNSIFQKEIHDLIELKRALGFSYKSEAGSLRRIDAFLFKNNLSEKCITKELCDLWCRERTYETTTNQASRISIMRVFCRYLNDIGIPAYIPPKGITKKRVRYDAHIYTDEELQSFFDAVDKSKSVPYSCPYRSDVIPVFFRILYTSGMRVSELRLARIRDINLEEGYINVHEAKNHKERLIPIHPLLIIKCKELKEKIHATSPDDEYFFMILPGNPMTLGNVYKNFRRYLELAGISHTGKGPRIHDFRCPNLNKIQTFCR</sequence>
<organism evidence="5 6">
    <name type="scientific">Dorea formicigenerans</name>
    <dbReference type="NCBI Taxonomy" id="39486"/>
    <lineage>
        <taxon>Bacteria</taxon>
        <taxon>Bacillati</taxon>
        <taxon>Bacillota</taxon>
        <taxon>Clostridia</taxon>
        <taxon>Lachnospirales</taxon>
        <taxon>Lachnospiraceae</taxon>
        <taxon>Dorea</taxon>
    </lineage>
</organism>
<reference evidence="5 6" key="1">
    <citation type="submission" date="2018-08" db="EMBL/GenBank/DDBJ databases">
        <title>A genome reference for cultivated species of the human gut microbiota.</title>
        <authorList>
            <person name="Zou Y."/>
            <person name="Xue W."/>
            <person name="Luo G."/>
        </authorList>
    </citation>
    <scope>NUCLEOTIDE SEQUENCE [LARGE SCALE GENOMIC DNA]</scope>
    <source>
        <strain evidence="5 6">TF09-3</strain>
    </source>
</reference>
<dbReference type="GO" id="GO:0003677">
    <property type="term" value="F:DNA binding"/>
    <property type="evidence" value="ECO:0007669"/>
    <property type="project" value="UniProtKB-KW"/>
</dbReference>
<accession>A0A3E4PHG9</accession>
<dbReference type="GO" id="GO:0015074">
    <property type="term" value="P:DNA integration"/>
    <property type="evidence" value="ECO:0007669"/>
    <property type="project" value="InterPro"/>
</dbReference>
<evidence type="ECO:0000256" key="3">
    <source>
        <dbReference type="ARBA" id="ARBA00023172"/>
    </source>
</evidence>
<dbReference type="RefSeq" id="WP_117660807.1">
    <property type="nucleotide sequence ID" value="NZ_QSRA01000032.1"/>
</dbReference>
<dbReference type="InterPro" id="IPR050090">
    <property type="entry name" value="Tyrosine_recombinase_XerCD"/>
</dbReference>
<dbReference type="PANTHER" id="PTHR30349:SF41">
    <property type="entry name" value="INTEGRASE_RECOMBINASE PROTEIN MJ0367-RELATED"/>
    <property type="match status" value="1"/>
</dbReference>
<comment type="caution">
    <text evidence="5">The sequence shown here is derived from an EMBL/GenBank/DDBJ whole genome shotgun (WGS) entry which is preliminary data.</text>
</comment>
<dbReference type="InterPro" id="IPR002104">
    <property type="entry name" value="Integrase_catalytic"/>
</dbReference>
<dbReference type="SUPFAM" id="SSF56349">
    <property type="entry name" value="DNA breaking-rejoining enzymes"/>
    <property type="match status" value="1"/>
</dbReference>
<dbReference type="Gene3D" id="1.10.443.10">
    <property type="entry name" value="Intergrase catalytic core"/>
    <property type="match status" value="1"/>
</dbReference>
<evidence type="ECO:0000259" key="4">
    <source>
        <dbReference type="PROSITE" id="PS51898"/>
    </source>
</evidence>
<dbReference type="InterPro" id="IPR011010">
    <property type="entry name" value="DNA_brk_join_enz"/>
</dbReference>
<comment type="similarity">
    <text evidence="1">Belongs to the 'phage' integrase family.</text>
</comment>
<evidence type="ECO:0000256" key="2">
    <source>
        <dbReference type="ARBA" id="ARBA00023125"/>
    </source>
</evidence>
<keyword evidence="2" id="KW-0238">DNA-binding</keyword>
<proteinExistence type="inferred from homology"/>
<evidence type="ECO:0000313" key="6">
    <source>
        <dbReference type="Proteomes" id="UP000261324"/>
    </source>
</evidence>
<feature type="domain" description="Tyr recombinase" evidence="4">
    <location>
        <begin position="107"/>
        <end position="265"/>
    </location>
</feature>
<dbReference type="GO" id="GO:0006310">
    <property type="term" value="P:DNA recombination"/>
    <property type="evidence" value="ECO:0007669"/>
    <property type="project" value="UniProtKB-KW"/>
</dbReference>
<dbReference type="InterPro" id="IPR013762">
    <property type="entry name" value="Integrase-like_cat_sf"/>
</dbReference>
<evidence type="ECO:0000313" key="5">
    <source>
        <dbReference type="EMBL" id="RGK79265.1"/>
    </source>
</evidence>
<dbReference type="PANTHER" id="PTHR30349">
    <property type="entry name" value="PHAGE INTEGRASE-RELATED"/>
    <property type="match status" value="1"/>
</dbReference>
<dbReference type="EMBL" id="QSRA01000032">
    <property type="protein sequence ID" value="RGK79265.1"/>
    <property type="molecule type" value="Genomic_DNA"/>
</dbReference>
<evidence type="ECO:0000256" key="1">
    <source>
        <dbReference type="ARBA" id="ARBA00008857"/>
    </source>
</evidence>
<protein>
    <recommendedName>
        <fullName evidence="4">Tyr recombinase domain-containing protein</fullName>
    </recommendedName>
</protein>
<dbReference type="Proteomes" id="UP000261324">
    <property type="component" value="Unassembled WGS sequence"/>
</dbReference>
<name>A0A3E4PHG9_9FIRM</name>
<dbReference type="AlphaFoldDB" id="A0A3E4PHG9"/>